<dbReference type="InterPro" id="IPR033473">
    <property type="entry name" value="Atos-like_C"/>
</dbReference>
<accession>A0A6I9TED6</accession>
<dbReference type="Pfam" id="PF13889">
    <property type="entry name" value="Chromosome_seg"/>
    <property type="match status" value="1"/>
</dbReference>
<reference evidence="3" key="2">
    <citation type="submission" date="2025-04" db="UniProtKB">
        <authorList>
            <consortium name="RefSeq"/>
        </authorList>
    </citation>
    <scope>IDENTIFICATION</scope>
</reference>
<dbReference type="RefSeq" id="XP_011083401.1">
    <property type="nucleotide sequence ID" value="XM_011085099.2"/>
</dbReference>
<dbReference type="SMART" id="SM01177">
    <property type="entry name" value="DUF4210"/>
    <property type="match status" value="1"/>
</dbReference>
<evidence type="ECO:0000313" key="4">
    <source>
        <dbReference type="RefSeq" id="XP_011083401.1"/>
    </source>
</evidence>
<dbReference type="OrthoDB" id="8625101at2759"/>
<reference evidence="2" key="1">
    <citation type="submission" date="2024-10" db="UniProtKB">
        <authorList>
            <consortium name="RefSeq"/>
        </authorList>
    </citation>
    <scope>NUCLEOTIDE SEQUENCE [LARGE SCALE GENOMIC DNA]</scope>
    <source>
        <strain evidence="2">cv. Zhongzhi No. 13</strain>
    </source>
</reference>
<organism evidence="2 3">
    <name type="scientific">Sesamum indicum</name>
    <name type="common">Oriental sesame</name>
    <name type="synonym">Sesamum orientale</name>
    <dbReference type="NCBI Taxonomy" id="4182"/>
    <lineage>
        <taxon>Eukaryota</taxon>
        <taxon>Viridiplantae</taxon>
        <taxon>Streptophyta</taxon>
        <taxon>Embryophyta</taxon>
        <taxon>Tracheophyta</taxon>
        <taxon>Spermatophyta</taxon>
        <taxon>Magnoliopsida</taxon>
        <taxon>eudicotyledons</taxon>
        <taxon>Gunneridae</taxon>
        <taxon>Pentapetalae</taxon>
        <taxon>asterids</taxon>
        <taxon>lamiids</taxon>
        <taxon>Lamiales</taxon>
        <taxon>Pedaliaceae</taxon>
        <taxon>Sesamum</taxon>
    </lineage>
</organism>
<dbReference type="AlphaFoldDB" id="A0A6I9TED6"/>
<protein>
    <submittedName>
        <fullName evidence="3 4">Uncharacterized protein LOC105165931</fullName>
    </submittedName>
</protein>
<dbReference type="RefSeq" id="XP_011083393.2">
    <property type="nucleotide sequence ID" value="XM_011085091.2"/>
</dbReference>
<gene>
    <name evidence="3 4" type="primary">LOC105165931</name>
</gene>
<evidence type="ECO:0000259" key="1">
    <source>
        <dbReference type="SMART" id="SM01177"/>
    </source>
</evidence>
<dbReference type="GeneID" id="105165931"/>
<dbReference type="KEGG" id="sind:105165931"/>
<feature type="domain" description="Atos-like conserved" evidence="1">
    <location>
        <begin position="399"/>
        <end position="458"/>
    </location>
</feature>
<dbReference type="PANTHER" id="PTHR13199">
    <property type="entry name" value="GH03947P"/>
    <property type="match status" value="1"/>
</dbReference>
<proteinExistence type="predicted"/>
<dbReference type="InterPro" id="IPR051506">
    <property type="entry name" value="ATOS_Transcription_Regulators"/>
</dbReference>
<sequence length="701" mass="76747">MGLPQVPSGKISEEVSTSMSTIMQIPARFGGVGNFGVSEMHVRNLSSRISGDLQCTSSREQPKESDLISLHKDGVANMHKLRIDSVDKNRFILHHGGKNIQTPASRIVGFEPNLQINHANQSEDKQSGSVHLSSGNGIACSSNENSSSVVRKRLLSPLNGMLLPDEFGGEHLEIGSRLTHSNLHLRGGGYSINLKENKKAHLGDLDYGSPPIWSTPSFSRSNSPPEEDCETNSSIITDGPLLENHEHGSQNHLSSYHGFRFSRGTIESPTSNGAINILRDSVVSPPLSLSLSPLGPRFCGKMRHSRVCWDSKREFDESYITFKDVEQSLEGTVSSFWSSHKDENVIMARKGLEDENFGMNFEQLTPECLTPTQGHNPTLTAQNTKLGRTLGGLSVRRSLVGSFEESLLSGRLASGIVSQKIDGFLAVLNITGGKFSPHPQKLPFAVTSVDGDNYLLYYSSIDLSGHLSSNKCEGPKLKRSLSVNGSSDDKARLRIPMKGCLQLVLSNPERTPIHTFFCNYDLSDMPAGTKTFLRQRTTLAVDKSGQKDLGISASGDSLEQKTPFTGTCGADAHSVVDNNCPNLNGIDNIRLSLSGGKESKSLCSPSKVNKNPTGSGVLRYALHLRFVCPHRKKCSKTGVKCKSGPSSLPSRDSMENDGERRFYLYNEMRVVFPQRHSDSDEGKLQVEYDYPSNPKYFDISQ</sequence>
<dbReference type="InterPro" id="IPR025261">
    <property type="entry name" value="Atos-like_cons_dom"/>
</dbReference>
<dbReference type="Proteomes" id="UP000504604">
    <property type="component" value="Linkage group LG1"/>
</dbReference>
<evidence type="ECO:0000313" key="3">
    <source>
        <dbReference type="RefSeq" id="XP_011083393.2"/>
    </source>
</evidence>
<name>A0A6I9TED6_SESIN</name>
<evidence type="ECO:0000313" key="2">
    <source>
        <dbReference type="Proteomes" id="UP000504604"/>
    </source>
</evidence>
<dbReference type="PANTHER" id="PTHR13199:SF11">
    <property type="entry name" value="PROTEIN ATOSSA"/>
    <property type="match status" value="1"/>
</dbReference>
<keyword evidence="2" id="KW-1185">Reference proteome</keyword>